<evidence type="ECO:0000256" key="4">
    <source>
        <dbReference type="ARBA" id="ARBA00022475"/>
    </source>
</evidence>
<evidence type="ECO:0000256" key="8">
    <source>
        <dbReference type="ARBA" id="ARBA00022989"/>
    </source>
</evidence>
<dbReference type="Pfam" id="PF03544">
    <property type="entry name" value="TonB_C"/>
    <property type="match status" value="1"/>
</dbReference>
<dbReference type="PANTHER" id="PTHR33446:SF11">
    <property type="entry name" value="TONB3"/>
    <property type="match status" value="1"/>
</dbReference>
<dbReference type="PROSITE" id="PS52015">
    <property type="entry name" value="TONB_CTD"/>
    <property type="match status" value="1"/>
</dbReference>
<evidence type="ECO:0000313" key="14">
    <source>
        <dbReference type="EMBL" id="GHD65051.1"/>
    </source>
</evidence>
<evidence type="ECO:0000256" key="2">
    <source>
        <dbReference type="ARBA" id="ARBA00006555"/>
    </source>
</evidence>
<name>A0ABQ3H156_9NEIS</name>
<evidence type="ECO:0000313" key="15">
    <source>
        <dbReference type="Proteomes" id="UP000604737"/>
    </source>
</evidence>
<keyword evidence="12" id="KW-0732">Signal</keyword>
<evidence type="ECO:0000256" key="3">
    <source>
        <dbReference type="ARBA" id="ARBA00022448"/>
    </source>
</evidence>
<dbReference type="PANTHER" id="PTHR33446">
    <property type="entry name" value="PROTEIN TONB-RELATED"/>
    <property type="match status" value="1"/>
</dbReference>
<dbReference type="NCBIfam" id="TIGR01352">
    <property type="entry name" value="tonB_Cterm"/>
    <property type="match status" value="1"/>
</dbReference>
<feature type="domain" description="TonB C-terminal" evidence="13">
    <location>
        <begin position="183"/>
        <end position="281"/>
    </location>
</feature>
<evidence type="ECO:0000256" key="10">
    <source>
        <dbReference type="SAM" id="Coils"/>
    </source>
</evidence>
<protein>
    <submittedName>
        <fullName evidence="14">Energry transducer TonB</fullName>
    </submittedName>
</protein>
<reference evidence="15" key="1">
    <citation type="journal article" date="2019" name="Int. J. Syst. Evol. Microbiol.">
        <title>The Global Catalogue of Microorganisms (GCM) 10K type strain sequencing project: providing services to taxonomists for standard genome sequencing and annotation.</title>
        <authorList>
            <consortium name="The Broad Institute Genomics Platform"/>
            <consortium name="The Broad Institute Genome Sequencing Center for Infectious Disease"/>
            <person name="Wu L."/>
            <person name="Ma J."/>
        </authorList>
    </citation>
    <scope>NUCLEOTIDE SEQUENCE [LARGE SCALE GENOMIC DNA]</scope>
    <source>
        <strain evidence="15">KCTC 23701</strain>
    </source>
</reference>
<evidence type="ECO:0000259" key="13">
    <source>
        <dbReference type="PROSITE" id="PS52015"/>
    </source>
</evidence>
<dbReference type="SUPFAM" id="SSF74653">
    <property type="entry name" value="TolA/TonB C-terminal domain"/>
    <property type="match status" value="1"/>
</dbReference>
<keyword evidence="3" id="KW-0813">Transport</keyword>
<keyword evidence="4" id="KW-1003">Cell membrane</keyword>
<evidence type="ECO:0000256" key="1">
    <source>
        <dbReference type="ARBA" id="ARBA00004383"/>
    </source>
</evidence>
<keyword evidence="5" id="KW-0997">Cell inner membrane</keyword>
<dbReference type="InterPro" id="IPR037682">
    <property type="entry name" value="TonB_C"/>
</dbReference>
<evidence type="ECO:0000256" key="12">
    <source>
        <dbReference type="SAM" id="SignalP"/>
    </source>
</evidence>
<evidence type="ECO:0000256" key="9">
    <source>
        <dbReference type="ARBA" id="ARBA00023136"/>
    </source>
</evidence>
<feature type="signal peptide" evidence="12">
    <location>
        <begin position="1"/>
        <end position="17"/>
    </location>
</feature>
<evidence type="ECO:0000256" key="7">
    <source>
        <dbReference type="ARBA" id="ARBA00022927"/>
    </source>
</evidence>
<sequence length="289" mass="31573">MQRFMTMAMLLSLSAHAVAIFGIKFVLPEIRRQFTDQPLEVVLVNQHTETAPSKAKVRAQENVDGGGNTDAKLHAASPLPVLSNRVSVELQQQQARQQQLEAQQQALLAKLRAGGLLPAPAKPSDQRDNTEAVRGQDRKPAQAAPELSGLAGRIEQQVSAYEEKPRKAFMNTAATKAVTAVWEDQWRQQVERIGTSTYPTDTAGNKLYGRLQLSAEINTDGTLRASKVEHSSGNRQLDNAALKILQRAAPFSPLPKGLRDDLGQPATVLVVVRTWTFARNDTLTSTVAP</sequence>
<accession>A0ABQ3H156</accession>
<keyword evidence="7" id="KW-0653">Protein transport</keyword>
<proteinExistence type="inferred from homology"/>
<dbReference type="EMBL" id="BMYO01000006">
    <property type="protein sequence ID" value="GHD65051.1"/>
    <property type="molecule type" value="Genomic_DNA"/>
</dbReference>
<comment type="caution">
    <text evidence="14">The sequence shown here is derived from an EMBL/GenBank/DDBJ whole genome shotgun (WGS) entry which is preliminary data.</text>
</comment>
<dbReference type="InterPro" id="IPR051045">
    <property type="entry name" value="TonB-dependent_transducer"/>
</dbReference>
<dbReference type="Proteomes" id="UP000604737">
    <property type="component" value="Unassembled WGS sequence"/>
</dbReference>
<evidence type="ECO:0000256" key="5">
    <source>
        <dbReference type="ARBA" id="ARBA00022519"/>
    </source>
</evidence>
<gene>
    <name evidence="14" type="ORF">GCM10007350_25180</name>
</gene>
<keyword evidence="8" id="KW-1133">Transmembrane helix</keyword>
<keyword evidence="15" id="KW-1185">Reference proteome</keyword>
<keyword evidence="9" id="KW-0472">Membrane</keyword>
<keyword evidence="6" id="KW-0812">Transmembrane</keyword>
<feature type="region of interest" description="Disordered" evidence="11">
    <location>
        <begin position="116"/>
        <end position="149"/>
    </location>
</feature>
<feature type="compositionally biased region" description="Basic and acidic residues" evidence="11">
    <location>
        <begin position="124"/>
        <end position="140"/>
    </location>
</feature>
<feature type="coiled-coil region" evidence="10">
    <location>
        <begin position="83"/>
        <end position="110"/>
    </location>
</feature>
<feature type="chain" id="PRO_5045637742" evidence="12">
    <location>
        <begin position="18"/>
        <end position="289"/>
    </location>
</feature>
<dbReference type="Gene3D" id="3.30.1150.10">
    <property type="match status" value="1"/>
</dbReference>
<evidence type="ECO:0000256" key="6">
    <source>
        <dbReference type="ARBA" id="ARBA00022692"/>
    </source>
</evidence>
<evidence type="ECO:0000256" key="11">
    <source>
        <dbReference type="SAM" id="MobiDB-lite"/>
    </source>
</evidence>
<comment type="similarity">
    <text evidence="2">Belongs to the TonB family.</text>
</comment>
<organism evidence="14 15">
    <name type="scientific">Jeongeupia chitinilytica</name>
    <dbReference type="NCBI Taxonomy" id="1041641"/>
    <lineage>
        <taxon>Bacteria</taxon>
        <taxon>Pseudomonadati</taxon>
        <taxon>Pseudomonadota</taxon>
        <taxon>Betaproteobacteria</taxon>
        <taxon>Neisseriales</taxon>
        <taxon>Chitinibacteraceae</taxon>
        <taxon>Jeongeupia</taxon>
    </lineage>
</organism>
<dbReference type="InterPro" id="IPR006260">
    <property type="entry name" value="TonB/TolA_C"/>
</dbReference>
<comment type="subcellular location">
    <subcellularLocation>
        <location evidence="1">Cell inner membrane</location>
        <topology evidence="1">Single-pass membrane protein</topology>
        <orientation evidence="1">Periplasmic side</orientation>
    </subcellularLocation>
</comment>
<feature type="region of interest" description="Disordered" evidence="11">
    <location>
        <begin position="48"/>
        <end position="74"/>
    </location>
</feature>
<keyword evidence="10" id="KW-0175">Coiled coil</keyword>